<proteinExistence type="predicted"/>
<feature type="domain" description="Nephrocystin 3-like N-terminal" evidence="2">
    <location>
        <begin position="125"/>
        <end position="256"/>
    </location>
</feature>
<dbReference type="InterPro" id="IPR056884">
    <property type="entry name" value="NPHP3-like_N"/>
</dbReference>
<organism evidence="3 4">
    <name type="scientific">Ceratobasidium theobromae</name>
    <dbReference type="NCBI Taxonomy" id="1582974"/>
    <lineage>
        <taxon>Eukaryota</taxon>
        <taxon>Fungi</taxon>
        <taxon>Dikarya</taxon>
        <taxon>Basidiomycota</taxon>
        <taxon>Agaricomycotina</taxon>
        <taxon>Agaricomycetes</taxon>
        <taxon>Cantharellales</taxon>
        <taxon>Ceratobasidiaceae</taxon>
        <taxon>Ceratobasidium</taxon>
    </lineage>
</organism>
<dbReference type="OrthoDB" id="3248304at2759"/>
<name>A0A5N5Q841_9AGAM</name>
<evidence type="ECO:0000313" key="4">
    <source>
        <dbReference type="Proteomes" id="UP000383932"/>
    </source>
</evidence>
<dbReference type="AlphaFoldDB" id="A0A5N5Q841"/>
<dbReference type="Proteomes" id="UP000383932">
    <property type="component" value="Unassembled WGS sequence"/>
</dbReference>
<sequence>MKKARGYAAWLAGEHRTTTAFAPTGSNQWIGFVLELMRRVRQQNIAKITKRWHQKVASDLYHIAIFETTFSRLGIDGDHRARGNYRQFAVSAIEAVLTAHMEPFKKRSELPKINRSAARQIERLTTVAYTLCQVLQSPGQLAASLFRTRSSPECGDGNRIVPTIAYQLGHCSTLFLSALDRGTKKHLEANSSTISAQFELPLKDPLFEVKDKLPNNLVVSINVLDECEDELVANQILVVLFRLARNLPLKFFITSRPDTAIRKNMIPTERMQLDIPST</sequence>
<keyword evidence="1" id="KW-0677">Repeat</keyword>
<accession>A0A5N5Q841</accession>
<comment type="caution">
    <text evidence="3">The sequence shown here is derived from an EMBL/GenBank/DDBJ whole genome shotgun (WGS) entry which is preliminary data.</text>
</comment>
<gene>
    <name evidence="3" type="ORF">CTheo_8994</name>
</gene>
<reference evidence="3 4" key="1">
    <citation type="journal article" date="2019" name="Fungal Biol. Biotechnol.">
        <title>Draft genome sequence of fastidious pathogen Ceratobasidium theobromae, which causes vascular-streak dieback in Theobroma cacao.</title>
        <authorList>
            <person name="Ali S.S."/>
            <person name="Asman A."/>
            <person name="Shao J."/>
            <person name="Firmansyah A.P."/>
            <person name="Susilo A.W."/>
            <person name="Rosmana A."/>
            <person name="McMahon P."/>
            <person name="Junaid M."/>
            <person name="Guest D."/>
            <person name="Kheng T.Y."/>
            <person name="Meinhardt L.W."/>
            <person name="Bailey B.A."/>
        </authorList>
    </citation>
    <scope>NUCLEOTIDE SEQUENCE [LARGE SCALE GENOMIC DNA]</scope>
    <source>
        <strain evidence="3 4">CT2</strain>
    </source>
</reference>
<evidence type="ECO:0000313" key="3">
    <source>
        <dbReference type="EMBL" id="KAB5587567.1"/>
    </source>
</evidence>
<dbReference type="EMBL" id="SSOP01000973">
    <property type="protein sequence ID" value="KAB5587567.1"/>
    <property type="molecule type" value="Genomic_DNA"/>
</dbReference>
<protein>
    <recommendedName>
        <fullName evidence="2">Nephrocystin 3-like N-terminal domain-containing protein</fullName>
    </recommendedName>
</protein>
<dbReference type="Pfam" id="PF24883">
    <property type="entry name" value="NPHP3_N"/>
    <property type="match status" value="1"/>
</dbReference>
<evidence type="ECO:0000259" key="2">
    <source>
        <dbReference type="Pfam" id="PF24883"/>
    </source>
</evidence>
<evidence type="ECO:0000256" key="1">
    <source>
        <dbReference type="ARBA" id="ARBA00022737"/>
    </source>
</evidence>
<keyword evidence="4" id="KW-1185">Reference proteome</keyword>